<dbReference type="InterPro" id="IPR015102">
    <property type="entry name" value="Tscrpt_reg_HTH_FeoC"/>
</dbReference>
<feature type="domain" description="Transcriptional regulator HTH-type FeoC" evidence="1">
    <location>
        <begin position="3"/>
        <end position="65"/>
    </location>
</feature>
<evidence type="ECO:0000313" key="3">
    <source>
        <dbReference type="Proteomes" id="UP000501168"/>
    </source>
</evidence>
<dbReference type="InParanoid" id="A0A6G9IAL7"/>
<dbReference type="SUPFAM" id="SSF46785">
    <property type="entry name" value="Winged helix' DNA-binding domain"/>
    <property type="match status" value="1"/>
</dbReference>
<keyword evidence="3" id="KW-1185">Reference proteome</keyword>
<evidence type="ECO:0000259" key="1">
    <source>
        <dbReference type="Pfam" id="PF09012"/>
    </source>
</evidence>
<dbReference type="Proteomes" id="UP000501168">
    <property type="component" value="Chromosome"/>
</dbReference>
<sequence length="78" mass="9084">MLMTDVRDYVQLVGRATLQDLSRHFKIQESAMQHMMEFWVKKGRVSLVVLDQTSCSTGKCSDCFECDDSTKQLYIWQS</sequence>
<protein>
    <recommendedName>
        <fullName evidence="1">Transcriptional regulator HTH-type FeoC domain-containing protein</fullName>
    </recommendedName>
</protein>
<gene>
    <name evidence="2" type="ORF">IPMB12_03740</name>
</gene>
<dbReference type="AlphaFoldDB" id="A0A6G9IAL7"/>
<dbReference type="Pfam" id="PF09012">
    <property type="entry name" value="FeoC"/>
    <property type="match status" value="1"/>
</dbReference>
<dbReference type="RefSeq" id="WP_166915086.1">
    <property type="nucleotide sequence ID" value="NZ_CP050253.1"/>
</dbReference>
<dbReference type="InterPro" id="IPR036388">
    <property type="entry name" value="WH-like_DNA-bd_sf"/>
</dbReference>
<dbReference type="KEGG" id="orb:IPMB12_03740"/>
<dbReference type="Gene3D" id="1.10.10.10">
    <property type="entry name" value="Winged helix-like DNA-binding domain superfamily/Winged helix DNA-binding domain"/>
    <property type="match status" value="1"/>
</dbReference>
<dbReference type="InterPro" id="IPR036390">
    <property type="entry name" value="WH_DNA-bd_sf"/>
</dbReference>
<organism evidence="2 3">
    <name type="scientific">Zophobihabitans entericus</name>
    <dbReference type="NCBI Taxonomy" id="1635327"/>
    <lineage>
        <taxon>Bacteria</taxon>
        <taxon>Pseudomonadati</taxon>
        <taxon>Pseudomonadota</taxon>
        <taxon>Gammaproteobacteria</taxon>
        <taxon>Orbales</taxon>
        <taxon>Orbaceae</taxon>
        <taxon>Zophobihabitans</taxon>
    </lineage>
</organism>
<reference evidence="2 3" key="1">
    <citation type="submission" date="2020-03" db="EMBL/GenBank/DDBJ databases">
        <title>Complete genome sequence of Orbus sp. IPMB12 (BCRC 80908).</title>
        <authorList>
            <person name="Lo W.-S."/>
            <person name="Chang T.-H."/>
            <person name="Kuo C.-H."/>
        </authorList>
    </citation>
    <scope>NUCLEOTIDE SEQUENCE [LARGE SCALE GENOMIC DNA]</scope>
    <source>
        <strain evidence="2 3">IPMB12</strain>
    </source>
</reference>
<dbReference type="EMBL" id="CP050253">
    <property type="protein sequence ID" value="QIQ20869.1"/>
    <property type="molecule type" value="Genomic_DNA"/>
</dbReference>
<proteinExistence type="predicted"/>
<name>A0A6G9IAL7_9GAMM</name>
<evidence type="ECO:0000313" key="2">
    <source>
        <dbReference type="EMBL" id="QIQ20869.1"/>
    </source>
</evidence>
<accession>A0A6G9IAL7</accession>